<accession>J8Q5B9</accession>
<dbReference type="CDD" id="cd06173">
    <property type="entry name" value="MFS_MefA_like"/>
    <property type="match status" value="1"/>
</dbReference>
<dbReference type="InterPro" id="IPR036259">
    <property type="entry name" value="MFS_trans_sf"/>
</dbReference>
<dbReference type="EMBL" id="JALP01000107">
    <property type="protein sequence ID" value="THG90877.1"/>
    <property type="molecule type" value="Genomic_DNA"/>
</dbReference>
<proteinExistence type="predicted"/>
<evidence type="ECO:0000256" key="4">
    <source>
        <dbReference type="ARBA" id="ARBA00022692"/>
    </source>
</evidence>
<dbReference type="Proteomes" id="UP000297014">
    <property type="component" value="Unassembled WGS sequence"/>
</dbReference>
<feature type="transmembrane region" description="Helical" evidence="7">
    <location>
        <begin position="40"/>
        <end position="61"/>
    </location>
</feature>
<gene>
    <name evidence="9" type="ORF">AJ85_08415</name>
    <name evidence="8" type="ORF">BalcAV3583</name>
</gene>
<feature type="transmembrane region" description="Helical" evidence="7">
    <location>
        <begin position="97"/>
        <end position="116"/>
    </location>
</feature>
<dbReference type="EMBL" id="JX399517">
    <property type="protein sequence ID" value="AFV25940.1"/>
    <property type="molecule type" value="Genomic_DNA"/>
</dbReference>
<protein>
    <submittedName>
        <fullName evidence="8">Multidrug efflux transporter</fullName>
    </submittedName>
</protein>
<evidence type="ECO:0000256" key="2">
    <source>
        <dbReference type="ARBA" id="ARBA00022448"/>
    </source>
</evidence>
<evidence type="ECO:0000256" key="3">
    <source>
        <dbReference type="ARBA" id="ARBA00022475"/>
    </source>
</evidence>
<dbReference type="Pfam" id="PF05977">
    <property type="entry name" value="MFS_3"/>
    <property type="match status" value="1"/>
</dbReference>
<dbReference type="InterPro" id="IPR010290">
    <property type="entry name" value="TM_effector"/>
</dbReference>
<sequence length="416" mass="45360">MKLFNRNFSILFSGAFVKGLGSGIYAVAAMLLVLHLTGNVFYSGVTFFVISIPSIIGFLIAPLANYVSFKKGLISAEFLKSILLMSIPLLYSLDLLHVFYVIAIMFFTALISQFTYPIETTLIPTFVGEKNIVKANSLMQTLREGLDVVFLAVAGILIAFVGNAEAVFITAICHFITGILYCFFRFQVQDSSGYKKSSTSAWKTYKKDLNEGIQFIRGSVIFKKILGPAIVINFFFGGANAVLPAFALFHGGGDEYYGYLLSSITVGSLIGAIITPKFKNISFGKLYIGGFLVAGLAIIAVAYVPFWVSLMLMPIAFVCITITNIIFFSIIQQKVKRALLGRIITVVTSFAGLAMPLGGLIGGAFGNINVIYPIVLAGLSMLCISFYFLIQPLLRKLPKADEVSFNADFENDEVAL</sequence>
<feature type="transmembrane region" description="Helical" evidence="7">
    <location>
        <begin position="167"/>
        <end position="186"/>
    </location>
</feature>
<comment type="subcellular location">
    <subcellularLocation>
        <location evidence="1">Cell membrane</location>
        <topology evidence="1">Multi-pass membrane protein</topology>
    </subcellularLocation>
</comment>
<dbReference type="RefSeq" id="WP_003324066.1">
    <property type="nucleotide sequence ID" value="NZ_ALPT02000035.1"/>
</dbReference>
<dbReference type="PANTHER" id="PTHR23513">
    <property type="entry name" value="INTEGRAL MEMBRANE EFFLUX PROTEIN-RELATED"/>
    <property type="match status" value="1"/>
</dbReference>
<feature type="transmembrane region" description="Helical" evidence="7">
    <location>
        <begin position="371"/>
        <end position="390"/>
    </location>
</feature>
<feature type="transmembrane region" description="Helical" evidence="7">
    <location>
        <begin position="12"/>
        <end position="34"/>
    </location>
</feature>
<keyword evidence="4 7" id="KW-0812">Transmembrane</keyword>
<feature type="transmembrane region" description="Helical" evidence="7">
    <location>
        <begin position="144"/>
        <end position="161"/>
    </location>
</feature>
<feature type="transmembrane region" description="Helical" evidence="7">
    <location>
        <begin position="256"/>
        <end position="274"/>
    </location>
</feature>
<evidence type="ECO:0000256" key="5">
    <source>
        <dbReference type="ARBA" id="ARBA00022989"/>
    </source>
</evidence>
<name>J8Q5B9_ALKAL</name>
<dbReference type="PANTHER" id="PTHR23513:SF6">
    <property type="entry name" value="MAJOR FACILITATOR SUPERFAMILY ASSOCIATED DOMAIN-CONTAINING PROTEIN"/>
    <property type="match status" value="1"/>
</dbReference>
<evidence type="ECO:0000256" key="1">
    <source>
        <dbReference type="ARBA" id="ARBA00004651"/>
    </source>
</evidence>
<evidence type="ECO:0000313" key="8">
    <source>
        <dbReference type="EMBL" id="AFV25940.1"/>
    </source>
</evidence>
<feature type="transmembrane region" description="Helical" evidence="7">
    <location>
        <begin position="343"/>
        <end position="365"/>
    </location>
</feature>
<feature type="transmembrane region" description="Helical" evidence="7">
    <location>
        <begin position="286"/>
        <end position="306"/>
    </location>
</feature>
<keyword evidence="3" id="KW-1003">Cell membrane</keyword>
<feature type="transmembrane region" description="Helical" evidence="7">
    <location>
        <begin position="225"/>
        <end position="250"/>
    </location>
</feature>
<dbReference type="Gene3D" id="1.20.1250.20">
    <property type="entry name" value="MFS general substrate transporter like domains"/>
    <property type="match status" value="1"/>
</dbReference>
<dbReference type="GO" id="GO:0005886">
    <property type="term" value="C:plasma membrane"/>
    <property type="evidence" value="ECO:0007669"/>
    <property type="project" value="UniProtKB-SubCell"/>
</dbReference>
<dbReference type="SUPFAM" id="SSF103473">
    <property type="entry name" value="MFS general substrate transporter"/>
    <property type="match status" value="1"/>
</dbReference>
<feature type="transmembrane region" description="Helical" evidence="7">
    <location>
        <begin position="312"/>
        <end position="331"/>
    </location>
</feature>
<keyword evidence="5 7" id="KW-1133">Transmembrane helix</keyword>
<evidence type="ECO:0000313" key="9">
    <source>
        <dbReference type="EMBL" id="THG90877.1"/>
    </source>
</evidence>
<dbReference type="AlphaFoldDB" id="J8Q5B9"/>
<evidence type="ECO:0000313" key="10">
    <source>
        <dbReference type="Proteomes" id="UP000297014"/>
    </source>
</evidence>
<keyword evidence="2" id="KW-0813">Transport</keyword>
<dbReference type="OrthoDB" id="2287060at2"/>
<keyword evidence="6 7" id="KW-0472">Membrane</keyword>
<reference evidence="9 10" key="2">
    <citation type="submission" date="2014-01" db="EMBL/GenBank/DDBJ databases">
        <title>Draft genome sequencing of Bacillus alcalophilus CGMCC 1.3604.</title>
        <authorList>
            <person name="Yang J."/>
            <person name="Diao L."/>
            <person name="Yang S."/>
        </authorList>
    </citation>
    <scope>NUCLEOTIDE SEQUENCE [LARGE SCALE GENOMIC DNA]</scope>
    <source>
        <strain evidence="9 10">CGMCC 1.3604</strain>
    </source>
</reference>
<organism evidence="8">
    <name type="scientific">Alkalihalobacillus alcalophilus ATCC 27647 = CGMCC 1.3604</name>
    <dbReference type="NCBI Taxonomy" id="1218173"/>
    <lineage>
        <taxon>Bacteria</taxon>
        <taxon>Bacillati</taxon>
        <taxon>Bacillota</taxon>
        <taxon>Bacilli</taxon>
        <taxon>Bacillales</taxon>
        <taxon>Bacillaceae</taxon>
        <taxon>Alkalihalobacillus</taxon>
    </lineage>
</organism>
<evidence type="ECO:0000256" key="7">
    <source>
        <dbReference type="SAM" id="Phobius"/>
    </source>
</evidence>
<evidence type="ECO:0000256" key="6">
    <source>
        <dbReference type="ARBA" id="ARBA00023136"/>
    </source>
</evidence>
<reference evidence="8" key="1">
    <citation type="submission" date="2012-07" db="EMBL/GenBank/DDBJ databases">
        <title>A Draft Genome for Bacillus alcalophilus strain ATCC 27647.</title>
        <authorList>
            <person name="Attie O."/>
            <person name="Jayaprakash A."/>
            <person name="Sachidanandam R."/>
            <person name="Shah H."/>
            <person name="Paulsen I."/>
            <person name="Morino M."/>
            <person name="Ito M."/>
            <person name="Krulwich T."/>
        </authorList>
    </citation>
    <scope>NUCLEOTIDE SEQUENCE</scope>
    <source>
        <strain evidence="8">ATCC 27647</strain>
    </source>
</reference>